<feature type="transmembrane region" description="Helical" evidence="8">
    <location>
        <begin position="183"/>
        <end position="205"/>
    </location>
</feature>
<feature type="transmembrane region" description="Helical" evidence="8">
    <location>
        <begin position="133"/>
        <end position="153"/>
    </location>
</feature>
<evidence type="ECO:0000313" key="10">
    <source>
        <dbReference type="Proteomes" id="UP000559404"/>
    </source>
</evidence>
<feature type="transmembrane region" description="Helical" evidence="8">
    <location>
        <begin position="51"/>
        <end position="72"/>
    </location>
</feature>
<feature type="binding site" evidence="6">
    <location>
        <position position="21"/>
    </location>
    <ligand>
        <name>Ca(2+)</name>
        <dbReference type="ChEBI" id="CHEBI:29108"/>
    </ligand>
</feature>
<feature type="transmembrane region" description="Helical" evidence="8">
    <location>
        <begin position="78"/>
        <end position="97"/>
    </location>
</feature>
<evidence type="ECO:0000256" key="4">
    <source>
        <dbReference type="ARBA" id="ARBA00022989"/>
    </source>
</evidence>
<evidence type="ECO:0000256" key="2">
    <source>
        <dbReference type="ARBA" id="ARBA00022692"/>
    </source>
</evidence>
<comment type="subcellular location">
    <subcellularLocation>
        <location evidence="1">Membrane</location>
        <topology evidence="1">Multi-pass membrane protein</topology>
    </subcellularLocation>
</comment>
<keyword evidence="4 8" id="KW-1133">Transmembrane helix</keyword>
<dbReference type="AlphaFoldDB" id="A0A838XTV8"/>
<protein>
    <submittedName>
        <fullName evidence="9">Ceramidase domain-containing protein</fullName>
    </submittedName>
</protein>
<reference evidence="9 10" key="2">
    <citation type="submission" date="2020-08" db="EMBL/GenBank/DDBJ databases">
        <title>Stappia taiwanensis sp. nov., isolated from a coastal thermal spring.</title>
        <authorList>
            <person name="Kampfer P."/>
        </authorList>
    </citation>
    <scope>NUCLEOTIDE SEQUENCE [LARGE SCALE GENOMIC DNA]</scope>
    <source>
        <strain evidence="9 10">DSM 23284</strain>
    </source>
</reference>
<keyword evidence="6" id="KW-0106">Calcium</keyword>
<accession>A0A838XTV8</accession>
<evidence type="ECO:0000256" key="3">
    <source>
        <dbReference type="ARBA" id="ARBA00022801"/>
    </source>
</evidence>
<sequence length="220" mass="23336">MDWTAAVDGYCERVAPGFWQEPVNAVTNAAFLIAATLALRSWRRSGGDDRAGLALILIVFAVGIGSFLFHTFANRWSGLADVLPIMLFIQLAFYLALRRVLGLGVAAALLLALAFLVVSSLVGPWLARSVGSSGAYLPAGLAIVGIAALAPPGRHGQRRALFVTGLLFFVSLAFRAGDMPVCPAFPIGTHFVWHCLNAVVLYRLIRVLSDARGGMQGAAA</sequence>
<dbReference type="Pfam" id="PF05875">
    <property type="entry name" value="Ceramidase"/>
    <property type="match status" value="1"/>
</dbReference>
<feature type="binding site" evidence="7">
    <location>
        <position position="70"/>
    </location>
    <ligand>
        <name>Zn(2+)</name>
        <dbReference type="ChEBI" id="CHEBI:29105"/>
        <note>catalytic</note>
    </ligand>
</feature>
<keyword evidence="6" id="KW-0479">Metal-binding</keyword>
<dbReference type="EMBL" id="JACEON010000008">
    <property type="protein sequence ID" value="MBA4611966.1"/>
    <property type="molecule type" value="Genomic_DNA"/>
</dbReference>
<evidence type="ECO:0000256" key="1">
    <source>
        <dbReference type="ARBA" id="ARBA00004141"/>
    </source>
</evidence>
<keyword evidence="7" id="KW-0862">Zinc</keyword>
<keyword evidence="3" id="KW-0378">Hydrolase</keyword>
<organism evidence="9 10">
    <name type="scientific">Stappia taiwanensis</name>
    <dbReference type="NCBI Taxonomy" id="992267"/>
    <lineage>
        <taxon>Bacteria</taxon>
        <taxon>Pseudomonadati</taxon>
        <taxon>Pseudomonadota</taxon>
        <taxon>Alphaproteobacteria</taxon>
        <taxon>Hyphomicrobiales</taxon>
        <taxon>Stappiaceae</taxon>
        <taxon>Stappia</taxon>
    </lineage>
</organism>
<dbReference type="Proteomes" id="UP000559404">
    <property type="component" value="Unassembled WGS sequence"/>
</dbReference>
<comment type="caution">
    <text evidence="9">The sequence shown here is derived from an EMBL/GenBank/DDBJ whole genome shotgun (WGS) entry which is preliminary data.</text>
</comment>
<dbReference type="GO" id="GO:0006672">
    <property type="term" value="P:ceramide metabolic process"/>
    <property type="evidence" value="ECO:0007669"/>
    <property type="project" value="InterPro"/>
</dbReference>
<evidence type="ECO:0000256" key="6">
    <source>
        <dbReference type="PIRSR" id="PIRSR608901-1"/>
    </source>
</evidence>
<evidence type="ECO:0000313" key="9">
    <source>
        <dbReference type="EMBL" id="MBA4611966.1"/>
    </source>
</evidence>
<keyword evidence="5 8" id="KW-0472">Membrane</keyword>
<dbReference type="GO" id="GO:0016020">
    <property type="term" value="C:membrane"/>
    <property type="evidence" value="ECO:0007669"/>
    <property type="project" value="UniProtKB-SubCell"/>
</dbReference>
<dbReference type="InterPro" id="IPR008901">
    <property type="entry name" value="ACER"/>
</dbReference>
<dbReference type="GO" id="GO:0046872">
    <property type="term" value="F:metal ion binding"/>
    <property type="evidence" value="ECO:0007669"/>
    <property type="project" value="UniProtKB-KW"/>
</dbReference>
<keyword evidence="10" id="KW-1185">Reference proteome</keyword>
<feature type="transmembrane region" description="Helical" evidence="8">
    <location>
        <begin position="160"/>
        <end position="177"/>
    </location>
</feature>
<evidence type="ECO:0000256" key="5">
    <source>
        <dbReference type="ARBA" id="ARBA00023136"/>
    </source>
</evidence>
<proteinExistence type="predicted"/>
<reference evidence="9 10" key="1">
    <citation type="submission" date="2020-07" db="EMBL/GenBank/DDBJ databases">
        <authorList>
            <person name="Li M."/>
        </authorList>
    </citation>
    <scope>NUCLEOTIDE SEQUENCE [LARGE SCALE GENOMIC DNA]</scope>
    <source>
        <strain evidence="9 10">DSM 23284</strain>
    </source>
</reference>
<keyword evidence="2 8" id="KW-0812">Transmembrane</keyword>
<feature type="transmembrane region" description="Helical" evidence="8">
    <location>
        <begin position="104"/>
        <end position="127"/>
    </location>
</feature>
<name>A0A838XTV8_9HYPH</name>
<evidence type="ECO:0000256" key="7">
    <source>
        <dbReference type="PIRSR" id="PIRSR608901-2"/>
    </source>
</evidence>
<evidence type="ECO:0000256" key="8">
    <source>
        <dbReference type="SAM" id="Phobius"/>
    </source>
</evidence>
<dbReference type="GO" id="GO:0016811">
    <property type="term" value="F:hydrolase activity, acting on carbon-nitrogen (but not peptide) bonds, in linear amides"/>
    <property type="evidence" value="ECO:0007669"/>
    <property type="project" value="InterPro"/>
</dbReference>
<comment type="cofactor">
    <cofactor evidence="7">
        <name>Zn(2+)</name>
        <dbReference type="ChEBI" id="CHEBI:29105"/>
    </cofactor>
</comment>
<gene>
    <name evidence="9" type="ORF">H1W37_09905</name>
</gene>